<gene>
    <name evidence="2" type="ORF">LCGC14_2476600</name>
</gene>
<dbReference type="GO" id="GO:0005829">
    <property type="term" value="C:cytosol"/>
    <property type="evidence" value="ECO:0007669"/>
    <property type="project" value="TreeGrafter"/>
</dbReference>
<dbReference type="AlphaFoldDB" id="A0A0F9BWR9"/>
<dbReference type="PANTHER" id="PTHR21089:SF1">
    <property type="entry name" value="BIFUNCTIONAL 3-DEHYDROQUINATE DEHYDRATASE_SHIKIMATE DEHYDROGENASE, CHLOROPLASTIC"/>
    <property type="match status" value="1"/>
</dbReference>
<feature type="non-terminal residue" evidence="2">
    <location>
        <position position="88"/>
    </location>
</feature>
<feature type="domain" description="Shikimate dehydrogenase substrate binding N-terminal" evidence="1">
    <location>
        <begin position="16"/>
        <end position="87"/>
    </location>
</feature>
<dbReference type="PANTHER" id="PTHR21089">
    <property type="entry name" value="SHIKIMATE DEHYDROGENASE"/>
    <property type="match status" value="1"/>
</dbReference>
<dbReference type="Pfam" id="PF08501">
    <property type="entry name" value="Shikimate_dh_N"/>
    <property type="match status" value="1"/>
</dbReference>
<dbReference type="InterPro" id="IPR013708">
    <property type="entry name" value="Shikimate_DH-bd_N"/>
</dbReference>
<dbReference type="GO" id="GO:0004764">
    <property type="term" value="F:shikimate 3-dehydrogenase (NADP+) activity"/>
    <property type="evidence" value="ECO:0007669"/>
    <property type="project" value="InterPro"/>
</dbReference>
<dbReference type="GO" id="GO:0019632">
    <property type="term" value="P:shikimate metabolic process"/>
    <property type="evidence" value="ECO:0007669"/>
    <property type="project" value="TreeGrafter"/>
</dbReference>
<dbReference type="EMBL" id="LAZR01038911">
    <property type="protein sequence ID" value="KKL18332.1"/>
    <property type="molecule type" value="Genomic_DNA"/>
</dbReference>
<dbReference type="Gene3D" id="3.40.50.10860">
    <property type="entry name" value="Leucine Dehydrogenase, chain A, domain 1"/>
    <property type="match status" value="1"/>
</dbReference>
<dbReference type="InterPro" id="IPR046346">
    <property type="entry name" value="Aminoacid_DH-like_N_sf"/>
</dbReference>
<comment type="caution">
    <text evidence="2">The sequence shown here is derived from an EMBL/GenBank/DDBJ whole genome shotgun (WGS) entry which is preliminary data.</text>
</comment>
<dbReference type="GO" id="GO:0009423">
    <property type="term" value="P:chorismate biosynthetic process"/>
    <property type="evidence" value="ECO:0007669"/>
    <property type="project" value="TreeGrafter"/>
</dbReference>
<accession>A0A0F9BWR9</accession>
<evidence type="ECO:0000259" key="1">
    <source>
        <dbReference type="Pfam" id="PF08501"/>
    </source>
</evidence>
<dbReference type="SUPFAM" id="SSF53223">
    <property type="entry name" value="Aminoacid dehydrogenase-like, N-terminal domain"/>
    <property type="match status" value="1"/>
</dbReference>
<dbReference type="GO" id="GO:0050661">
    <property type="term" value="F:NADP binding"/>
    <property type="evidence" value="ECO:0007669"/>
    <property type="project" value="TreeGrafter"/>
</dbReference>
<protein>
    <recommendedName>
        <fullName evidence="1">Shikimate dehydrogenase substrate binding N-terminal domain-containing protein</fullName>
    </recommendedName>
</protein>
<evidence type="ECO:0000313" key="2">
    <source>
        <dbReference type="EMBL" id="KKL18332.1"/>
    </source>
</evidence>
<reference evidence="2" key="1">
    <citation type="journal article" date="2015" name="Nature">
        <title>Complex archaea that bridge the gap between prokaryotes and eukaryotes.</title>
        <authorList>
            <person name="Spang A."/>
            <person name="Saw J.H."/>
            <person name="Jorgensen S.L."/>
            <person name="Zaremba-Niedzwiedzka K."/>
            <person name="Martijn J."/>
            <person name="Lind A.E."/>
            <person name="van Eijk R."/>
            <person name="Schleper C."/>
            <person name="Guy L."/>
            <person name="Ettema T.J."/>
        </authorList>
    </citation>
    <scope>NUCLEOTIDE SEQUENCE</scope>
</reference>
<organism evidence="2">
    <name type="scientific">marine sediment metagenome</name>
    <dbReference type="NCBI Taxonomy" id="412755"/>
    <lineage>
        <taxon>unclassified sequences</taxon>
        <taxon>metagenomes</taxon>
        <taxon>ecological metagenomes</taxon>
    </lineage>
</organism>
<sequence>MAVEMDITGTTGVVALLGWPVEHSLSPRMHNAAFAEMGEPLCYVALPVRPEDLEDAVSGIRAMGFKGFNLTVPHKEAVMPLLNKVAPE</sequence>
<proteinExistence type="predicted"/>
<dbReference type="InterPro" id="IPR022893">
    <property type="entry name" value="Shikimate_DH_fam"/>
</dbReference>
<name>A0A0F9BWR9_9ZZZZ</name>